<feature type="compositionally biased region" description="Polar residues" evidence="2">
    <location>
        <begin position="792"/>
        <end position="801"/>
    </location>
</feature>
<dbReference type="Gene3D" id="3.40.50.2000">
    <property type="entry name" value="Glycogen Phosphorylase B"/>
    <property type="match status" value="1"/>
</dbReference>
<dbReference type="GO" id="GO:0016757">
    <property type="term" value="F:glycosyltransferase activity"/>
    <property type="evidence" value="ECO:0007669"/>
    <property type="project" value="TreeGrafter"/>
</dbReference>
<dbReference type="Pfam" id="PF20694">
    <property type="entry name" value="TRADD-like_N"/>
    <property type="match status" value="2"/>
</dbReference>
<dbReference type="InterPro" id="IPR050194">
    <property type="entry name" value="Glycosyltransferase_grp1"/>
</dbReference>
<comment type="caution">
    <text evidence="4">The sequence shown here is derived from an EMBL/GenBank/DDBJ whole genome shotgun (WGS) entry which is preliminary data.</text>
</comment>
<dbReference type="InterPro" id="IPR049341">
    <property type="entry name" value="TRADD-like_N"/>
</dbReference>
<protein>
    <submittedName>
        <fullName evidence="4">D-inositol 3-phosphate glycosyltransferase</fullName>
    </submittedName>
</protein>
<reference evidence="5" key="1">
    <citation type="journal article" date="2017" name="bioRxiv">
        <title>Comparative analysis of the genomes of Stylophora pistillata and Acropora digitifera provides evidence for extensive differences between species of corals.</title>
        <authorList>
            <person name="Voolstra C.R."/>
            <person name="Li Y."/>
            <person name="Liew Y.J."/>
            <person name="Baumgarten S."/>
            <person name="Zoccola D."/>
            <person name="Flot J.-F."/>
            <person name="Tambutte S."/>
            <person name="Allemand D."/>
            <person name="Aranda M."/>
        </authorList>
    </citation>
    <scope>NUCLEOTIDE SEQUENCE [LARGE SCALE GENOMIC DNA]</scope>
</reference>
<feature type="domain" description="TRADD-like N-terminal" evidence="3">
    <location>
        <begin position="193"/>
        <end position="250"/>
    </location>
</feature>
<evidence type="ECO:0000256" key="1">
    <source>
        <dbReference type="SAM" id="Coils"/>
    </source>
</evidence>
<feature type="coiled-coil region" evidence="1">
    <location>
        <begin position="396"/>
        <end position="431"/>
    </location>
</feature>
<keyword evidence="4" id="KW-0808">Transferase</keyword>
<gene>
    <name evidence="4" type="primary">mshA</name>
    <name evidence="4" type="ORF">AWC38_SpisGene6356</name>
</gene>
<dbReference type="EMBL" id="LSMT01000074">
    <property type="protein sequence ID" value="PFX28928.1"/>
    <property type="molecule type" value="Genomic_DNA"/>
</dbReference>
<evidence type="ECO:0000256" key="2">
    <source>
        <dbReference type="SAM" id="MobiDB-lite"/>
    </source>
</evidence>
<dbReference type="PANTHER" id="PTHR45947">
    <property type="entry name" value="SULFOQUINOVOSYL TRANSFERASE SQD2"/>
    <property type="match status" value="1"/>
</dbReference>
<organism evidence="4 5">
    <name type="scientific">Stylophora pistillata</name>
    <name type="common">Smooth cauliflower coral</name>
    <dbReference type="NCBI Taxonomy" id="50429"/>
    <lineage>
        <taxon>Eukaryota</taxon>
        <taxon>Metazoa</taxon>
        <taxon>Cnidaria</taxon>
        <taxon>Anthozoa</taxon>
        <taxon>Hexacorallia</taxon>
        <taxon>Scleractinia</taxon>
        <taxon>Astrocoeniina</taxon>
        <taxon>Pocilloporidae</taxon>
        <taxon>Stylophora</taxon>
    </lineage>
</organism>
<accession>A0A2B4SK21</accession>
<proteinExistence type="predicted"/>
<evidence type="ECO:0000259" key="3">
    <source>
        <dbReference type="Pfam" id="PF20694"/>
    </source>
</evidence>
<evidence type="ECO:0000313" key="4">
    <source>
        <dbReference type="EMBL" id="PFX28928.1"/>
    </source>
</evidence>
<dbReference type="AlphaFoldDB" id="A0A2B4SK21"/>
<name>A0A2B4SK21_STYPI</name>
<dbReference type="CDD" id="cd03801">
    <property type="entry name" value="GT4_PimA-like"/>
    <property type="match status" value="1"/>
</dbReference>
<dbReference type="OrthoDB" id="512920at2759"/>
<dbReference type="PANTHER" id="PTHR45947:SF3">
    <property type="entry name" value="SULFOQUINOVOSYL TRANSFERASE SQD2"/>
    <property type="match status" value="1"/>
</dbReference>
<feature type="region of interest" description="Disordered" evidence="2">
    <location>
        <begin position="792"/>
        <end position="828"/>
    </location>
</feature>
<dbReference type="SUPFAM" id="SSF53756">
    <property type="entry name" value="UDP-Glycosyltransferase/glycogen phosphorylase"/>
    <property type="match status" value="1"/>
</dbReference>
<feature type="domain" description="TRADD-like N-terminal" evidence="3">
    <location>
        <begin position="554"/>
        <end position="600"/>
    </location>
</feature>
<keyword evidence="1" id="KW-0175">Coiled coil</keyword>
<dbReference type="Pfam" id="PF20706">
    <property type="entry name" value="GT4-conflict"/>
    <property type="match status" value="1"/>
</dbReference>
<dbReference type="Proteomes" id="UP000225706">
    <property type="component" value="Unassembled WGS sequence"/>
</dbReference>
<feature type="compositionally biased region" description="Basic and acidic residues" evidence="2">
    <location>
        <begin position="806"/>
        <end position="828"/>
    </location>
</feature>
<evidence type="ECO:0000313" key="5">
    <source>
        <dbReference type="Proteomes" id="UP000225706"/>
    </source>
</evidence>
<sequence length="828" mass="92409">MVHHYEKFNIMEEEESRKQLSEVREILEELLLKLGSGFGNPSSSSPIRILRSNPSPLERHGNIVERLGSPEAQLILFKTRRVQRGGSSEAPQKVGRCSAGTDESGELNIKVDVKDFKPEEQNTSMQTGILLTTESVRGQKVQQPRTSTTSATFGSVCYPQSEHLAALKEQIFLSIVQNYLQTTPPQSTEEHNMFKEYAKEMRFIITGVSVGSLVITVKCESPLILEGLWIDYLSGHLGEMVQNSFVTEKILKKLNLAMLRLETTMDIEEYNACKVYFERVALRGYDIIANAIGSLGKKFELIFVGSSPGEHQKVEQWFLDNTCINRSHLTIRGYCNDPEELKMMYYQSDLVALPSRTEGFGLVALEAISAGIPILVSGESGIAEALREVEGGNTVIVELDEDADEWARRIREMSEESAEEREAKARRLRENYRKVYSWRAECERFKGMIEKVVENANAVDELDITIDVEDQKPAESNNLTTTSIMESEKYQMDELQKSSAAPEMQGSVSRPDTESLQALREKFFLLAGKNYLETTPPQSKEERDEFMDFMQELRVLIKCARQGSLVITVQCKSLQILEELWREYLSGHLGEVVQNCFVTETILKELNLAELKLKTTMDVEEYNACKLYFARVALRVTPPLAVTDATGKRKELEELTGKEDQKLNIKVDVEHVKLADQDTCSTASVSTMDTTECQKASIVSGTPSGPEALTGLRAMSFLKTLNSVTVGVSVYCTANETPESNGVKEFIGARKTKCKAAILKSGASAIITSCILPLSASFIFDPVEKLEELQRIQGSSPSVALSTAGRKKEVEGRHKPTKLQEGKGEAKV</sequence>
<keyword evidence="5" id="KW-1185">Reference proteome</keyword>
<dbReference type="STRING" id="50429.A0A2B4SK21"/>